<dbReference type="InterPro" id="IPR011042">
    <property type="entry name" value="6-blade_b-propeller_TolB-like"/>
</dbReference>
<dbReference type="NCBIfam" id="TIGR04183">
    <property type="entry name" value="Por_Secre_tail"/>
    <property type="match status" value="1"/>
</dbReference>
<accession>A0A7C3UZG7</accession>
<dbReference type="EMBL" id="DTMQ01000036">
    <property type="protein sequence ID" value="HGE99467.1"/>
    <property type="molecule type" value="Genomic_DNA"/>
</dbReference>
<reference evidence="3" key="1">
    <citation type="journal article" date="2020" name="mSystems">
        <title>Genome- and Community-Level Interaction Insights into Carbon Utilization and Element Cycling Functions of Hydrothermarchaeota in Hydrothermal Sediment.</title>
        <authorList>
            <person name="Zhou Z."/>
            <person name="Liu Y."/>
            <person name="Xu W."/>
            <person name="Pan J."/>
            <person name="Luo Z.H."/>
            <person name="Li M."/>
        </authorList>
    </citation>
    <scope>NUCLEOTIDE SEQUENCE [LARGE SCALE GENOMIC DNA]</scope>
    <source>
        <strain evidence="3">SpSt-906</strain>
    </source>
</reference>
<evidence type="ECO:0000259" key="2">
    <source>
        <dbReference type="Pfam" id="PF13860"/>
    </source>
</evidence>
<dbReference type="InterPro" id="IPR025965">
    <property type="entry name" value="FlgD/Vpr_Ig-like"/>
</dbReference>
<evidence type="ECO:0000256" key="1">
    <source>
        <dbReference type="ARBA" id="ARBA00009820"/>
    </source>
</evidence>
<dbReference type="Pfam" id="PF13860">
    <property type="entry name" value="FlgD_ig"/>
    <property type="match status" value="1"/>
</dbReference>
<organism evidence="3">
    <name type="scientific">candidate division WOR-3 bacterium</name>
    <dbReference type="NCBI Taxonomy" id="2052148"/>
    <lineage>
        <taxon>Bacteria</taxon>
        <taxon>Bacteria division WOR-3</taxon>
    </lineage>
</organism>
<dbReference type="CDD" id="cd15482">
    <property type="entry name" value="Sialidase_non-viral"/>
    <property type="match status" value="1"/>
</dbReference>
<dbReference type="Gene3D" id="2.120.10.80">
    <property type="entry name" value="Kelch-type beta propeller"/>
    <property type="match status" value="1"/>
</dbReference>
<dbReference type="Gene3D" id="2.120.10.30">
    <property type="entry name" value="TolB, C-terminal domain"/>
    <property type="match status" value="1"/>
</dbReference>
<dbReference type="Gene3D" id="2.120.10.10">
    <property type="match status" value="2"/>
</dbReference>
<dbReference type="InterPro" id="IPR036278">
    <property type="entry name" value="Sialidase_sf"/>
</dbReference>
<dbReference type="InterPro" id="IPR015915">
    <property type="entry name" value="Kelch-typ_b-propeller"/>
</dbReference>
<comment type="similarity">
    <text evidence="1">Belongs to the TolB family.</text>
</comment>
<comment type="caution">
    <text evidence="3">The sequence shown here is derived from an EMBL/GenBank/DDBJ whole genome shotgun (WGS) entry which is preliminary data.</text>
</comment>
<dbReference type="Pfam" id="PF07676">
    <property type="entry name" value="PD40"/>
    <property type="match status" value="1"/>
</dbReference>
<dbReference type="PANTHER" id="PTHR36842:SF1">
    <property type="entry name" value="PROTEIN TOLB"/>
    <property type="match status" value="1"/>
</dbReference>
<evidence type="ECO:0000313" key="3">
    <source>
        <dbReference type="EMBL" id="HGE99467.1"/>
    </source>
</evidence>
<dbReference type="Gene3D" id="2.60.40.4070">
    <property type="match status" value="1"/>
</dbReference>
<sequence>MRIQTGIIIMLTFATALIAQWEPEINISNTPDTISLTSPNNARCIASSENFVHAVWQEGGEVEGNIYYHRSTDNGATWRYDQRRSLTREWAYSEPAVASSARYVHLVYVNNDEQDNSEIYYRRSTDNGNTWGDARFLETNTEYEESESPSIAVSGSNVHVVWAHENNDNGTYEIYYRRSTNNGEDWEPKVVLRSGTDEAEFPSVAVSDSYVHVVWVDTKDGQEEIYYRLSTDNGESWGPEIRLSDTSYKSESPSIAVFGSNVHIVWIDERDGNKRIYYKRSTDNGASWRKEREISSGGINFSCPSVAVCTSLIHIVWMDERDGNKKIYYIRSTDNGTRWGSDTLLSSIPYSSNYPSVASYGPYLHILWTGNPQGGNEEIYYKRNPTGNIWTRVPDVGVLSILCPTETISRGPLIPKARVYNYGNIYATFTTRFSILQDGNAVYSDDTVISNLEPGDSLDIEFTEWIATTPGSYTARCSTYLAGDVSPDNDTLSFAFVVEQFSNDVGVVKILSPTGTIQPSLIKPRAKIHNYGQNHESLWVYFAILSNSNQVYLDSVMVNNLQPESSQEVIFSFWEAMAGEYTTKCTTALYGDENLRNDKRTGSVTVWSPSPPGWQLSGEIPLEPDYRKKIKSGGGMTRCGDKLYILKGNNTRSLYSYIPWEERAQYVDSVPLGNSGKKVKKGSGITSDGRYLYIAKGANTREFSRYDPETKTWETLQEIPPGPSGKSLKGGTGIGFLNYKVYLLKGSKTKEFWSYDTRRDTWSYLGDAPVRAFPNQGYRDGSCLVVYNDTLIYVLRQIYNEFYKYNIRTGSWTTCCSMPLSHPQVNKKKKVKEGAAMTVVGDKIFAFKGGNTCEFWLYDPGQDVWIGRDTIPRDPEGKRVKGGGALATIAGVIWALKGNNTTSIWRYTSPSCLPSPLPGNAPEYKEDTIVELIAPPEVYSPQWSPDGNLIAYFKENPLTGYNQIYIQSLENGLERCLTKIDADCEYPQWSPDSSSICFQIFQSPFYQIAKVDLEGNINILTNTPFDHEYPRYTPDGKYIVYQRDDEDGYNQIFMISAEGGDEIQLTYGGYDCEMPFPYFSYTPSGETILTIAYQKEDGTNFYQIYKLTVDSTGVSDMQLTNQPAEHEYPYPIFLPGAANGFVVYQRDIENSSQIWKVPDDGSMTEIPLTNDYTTDYEMPAFSHNGEWVVCTRWLGETSEIVKIAADGSTASSLTDNSMVVESPQFSPSDSAVVVQTSGNSPEGGGSQGNAFGLRKGFALYQNYPNPFSFQTIIKYQIPRRTFVSLSIYNTAGRLVRRLVNEEQKPGTYIYRWDGKDEEGKNVSAGIYFYRLRAKGFREIKKSVHLR</sequence>
<feature type="domain" description="FlgD/Vpr Ig-like" evidence="2">
    <location>
        <begin position="1283"/>
        <end position="1333"/>
    </location>
</feature>
<protein>
    <submittedName>
        <fullName evidence="3">T9SS type A sorting domain-containing protein</fullName>
    </submittedName>
</protein>
<dbReference type="InterPro" id="IPR011659">
    <property type="entry name" value="WD40"/>
</dbReference>
<gene>
    <name evidence="3" type="ORF">ENX07_05285</name>
</gene>
<dbReference type="SUPFAM" id="SSF82171">
    <property type="entry name" value="DPP6 N-terminal domain-like"/>
    <property type="match status" value="1"/>
</dbReference>
<dbReference type="PANTHER" id="PTHR36842">
    <property type="entry name" value="PROTEIN TOLB HOMOLOG"/>
    <property type="match status" value="1"/>
</dbReference>
<proteinExistence type="inferred from homology"/>
<dbReference type="SUPFAM" id="SSF117281">
    <property type="entry name" value="Kelch motif"/>
    <property type="match status" value="1"/>
</dbReference>
<name>A0A7C3UZG7_UNCW3</name>
<dbReference type="InterPro" id="IPR026444">
    <property type="entry name" value="Secre_tail"/>
</dbReference>
<dbReference type="SUPFAM" id="SSF50939">
    <property type="entry name" value="Sialidases"/>
    <property type="match status" value="2"/>
</dbReference>